<dbReference type="InterPro" id="IPR006086">
    <property type="entry name" value="XPG-I_dom"/>
</dbReference>
<evidence type="ECO:0000256" key="2">
    <source>
        <dbReference type="ARBA" id="ARBA00022801"/>
    </source>
</evidence>
<accession>A0AAN7Y8X1</accession>
<dbReference type="FunFam" id="3.40.50.1010:FF:000037">
    <property type="entry name" value="Rad2-like endonuclease, putative (AFU_orthologue AFUA_3G13260)"/>
    <property type="match status" value="1"/>
</dbReference>
<dbReference type="Proteomes" id="UP001309876">
    <property type="component" value="Unassembled WGS sequence"/>
</dbReference>
<evidence type="ECO:0008006" key="8">
    <source>
        <dbReference type="Google" id="ProtNLM"/>
    </source>
</evidence>
<dbReference type="Pfam" id="PF18380">
    <property type="entry name" value="GEN1_C"/>
    <property type="match status" value="1"/>
</dbReference>
<proteinExistence type="predicted"/>
<sequence>MGIPGLLKEIGKGERVALAKLAIDHFTQHKRPLRIAIDAAIWNFQTQVGGQGGKNPALRTLFFRLLRLLALPIHPVFVYDGKNKPLTKRGKTVSRYGTCVPNELSKNLVARFQFPHHTAPGEAEAECATLQKHGIVDAVMSQDVDAIMFGSTVTLRDWSKEGTKGNKAPTHVTVLDTVKIEEASGLDQAGMVLVALLSGGDYHEGVPGFGPALSCSVARAGFGHDLIELVRNSDEQGLREWRERLQYELETNESGYFAKRHKTVDVPEDFPNRTILGYYLDPAVSSQEDTKKLETRWLQWWDQEIDIPALRDYCGMTFDWLYKGGATKFVRCLAQPLFQHHLRTKQINESEYSLKVLGDKRQHFIMDGVAELRFSAIPADVVGLDIDSEEENPEFAELEDEAGDHDGDGEEVGAGASSQESSCPTKKLLRPPWDPLATERWWVPMPLLEWVGEQGKVRACQVKSTTRQGRQQTKTTSRTIKKIDQSMKHGALKEYLPVAHSSCLSSTENAKDNAQPQKTTPRKKKTIERTKSYPVSAVAISASEIESYFRPTKAVPQTRADTSVNTKQSLVSSLLGDVDSMLQNPRMPHTRRPLSRTQTMPAVLNSNVNLNEDEDEEFEWPVGVTQHKQTSRQYGLNADRLAKAPTQLEAPPQPSLSSSVMQESTKSVTEDDEEVIFVGSKQVLPSIESFFLNHSNPESGLIYFDTQAITGHDHEARVSRPEEDAEPRGTSHNLEQHKGRLYDFDRGKISACEAHIASKRFAASRDSLPGAWKEVDLTPSRTSKITFIDLT</sequence>
<feature type="compositionally biased region" description="Acidic residues" evidence="3">
    <location>
        <begin position="392"/>
        <end position="411"/>
    </location>
</feature>
<feature type="compositionally biased region" description="Polar residues" evidence="3">
    <location>
        <begin position="655"/>
        <end position="667"/>
    </location>
</feature>
<dbReference type="SMART" id="SM00485">
    <property type="entry name" value="XPGN"/>
    <property type="match status" value="1"/>
</dbReference>
<dbReference type="InterPro" id="IPR041177">
    <property type="entry name" value="GEN1_C"/>
</dbReference>
<organism evidence="6 7">
    <name type="scientific">Lithohypha guttulata</name>
    <dbReference type="NCBI Taxonomy" id="1690604"/>
    <lineage>
        <taxon>Eukaryota</taxon>
        <taxon>Fungi</taxon>
        <taxon>Dikarya</taxon>
        <taxon>Ascomycota</taxon>
        <taxon>Pezizomycotina</taxon>
        <taxon>Eurotiomycetes</taxon>
        <taxon>Chaetothyriomycetidae</taxon>
        <taxon>Chaetothyriales</taxon>
        <taxon>Trichomeriaceae</taxon>
        <taxon>Lithohypha</taxon>
    </lineage>
</organism>
<keyword evidence="2" id="KW-0378">Hydrolase</keyword>
<dbReference type="Pfam" id="PF00867">
    <property type="entry name" value="XPG_I"/>
    <property type="match status" value="1"/>
</dbReference>
<reference evidence="6 7" key="1">
    <citation type="submission" date="2023-08" db="EMBL/GenBank/DDBJ databases">
        <title>Black Yeasts Isolated from many extreme environments.</title>
        <authorList>
            <person name="Coleine C."/>
            <person name="Stajich J.E."/>
            <person name="Selbmann L."/>
        </authorList>
    </citation>
    <scope>NUCLEOTIDE SEQUENCE [LARGE SCALE GENOMIC DNA]</scope>
    <source>
        <strain evidence="6 7">CCFEE 5910</strain>
    </source>
</reference>
<dbReference type="InterPro" id="IPR006084">
    <property type="entry name" value="XPG/Rad2"/>
</dbReference>
<dbReference type="CDD" id="cd09870">
    <property type="entry name" value="PIN_YEN1"/>
    <property type="match status" value="1"/>
</dbReference>
<name>A0AAN7Y8X1_9EURO</name>
<dbReference type="PANTHER" id="PTHR11081:SF75">
    <property type="entry name" value="ENDONUCLEASE, PUTATIVE (AFU_ORTHOLOGUE AFUA_3G13260)-RELATED"/>
    <property type="match status" value="1"/>
</dbReference>
<evidence type="ECO:0000259" key="5">
    <source>
        <dbReference type="SMART" id="SM00485"/>
    </source>
</evidence>
<feature type="region of interest" description="Disordered" evidence="3">
    <location>
        <begin position="506"/>
        <end position="530"/>
    </location>
</feature>
<dbReference type="InterPro" id="IPR006085">
    <property type="entry name" value="XPG_DNA_repair_N"/>
</dbReference>
<keyword evidence="1" id="KW-0540">Nuclease</keyword>
<dbReference type="PANTHER" id="PTHR11081">
    <property type="entry name" value="FLAP ENDONUCLEASE FAMILY MEMBER"/>
    <property type="match status" value="1"/>
</dbReference>
<evidence type="ECO:0000256" key="3">
    <source>
        <dbReference type="SAM" id="MobiDB-lite"/>
    </source>
</evidence>
<dbReference type="GO" id="GO:0017108">
    <property type="term" value="F:5'-flap endonuclease activity"/>
    <property type="evidence" value="ECO:0007669"/>
    <property type="project" value="TreeGrafter"/>
</dbReference>
<protein>
    <recommendedName>
        <fullName evidence="8">XPG-I domain-containing protein</fullName>
    </recommendedName>
</protein>
<dbReference type="InterPro" id="IPR036279">
    <property type="entry name" value="5-3_exonuclease_C_sf"/>
</dbReference>
<dbReference type="SUPFAM" id="SSF47807">
    <property type="entry name" value="5' to 3' exonuclease, C-terminal subdomain"/>
    <property type="match status" value="1"/>
</dbReference>
<dbReference type="PRINTS" id="PR00853">
    <property type="entry name" value="XPGRADSUPER"/>
</dbReference>
<dbReference type="SUPFAM" id="SSF88723">
    <property type="entry name" value="PIN domain-like"/>
    <property type="match status" value="1"/>
</dbReference>
<dbReference type="Gene3D" id="3.40.50.1010">
    <property type="entry name" value="5'-nuclease"/>
    <property type="match status" value="2"/>
</dbReference>
<feature type="domain" description="XPG-I" evidence="4">
    <location>
        <begin position="110"/>
        <end position="186"/>
    </location>
</feature>
<feature type="region of interest" description="Disordered" evidence="3">
    <location>
        <begin position="392"/>
        <end position="430"/>
    </location>
</feature>
<dbReference type="GO" id="GO:0006281">
    <property type="term" value="P:DNA repair"/>
    <property type="evidence" value="ECO:0007669"/>
    <property type="project" value="UniProtKB-ARBA"/>
</dbReference>
<dbReference type="EMBL" id="JAVRRJ010000002">
    <property type="protein sequence ID" value="KAK5089020.1"/>
    <property type="molecule type" value="Genomic_DNA"/>
</dbReference>
<gene>
    <name evidence="6" type="ORF">LTR05_003244</name>
</gene>
<comment type="caution">
    <text evidence="6">The sequence shown here is derived from an EMBL/GenBank/DDBJ whole genome shotgun (WGS) entry which is preliminary data.</text>
</comment>
<evidence type="ECO:0000313" key="6">
    <source>
        <dbReference type="EMBL" id="KAK5089020.1"/>
    </source>
</evidence>
<evidence type="ECO:0000313" key="7">
    <source>
        <dbReference type="Proteomes" id="UP001309876"/>
    </source>
</evidence>
<dbReference type="AlphaFoldDB" id="A0AAN7Y8X1"/>
<feature type="domain" description="XPG N-terminal" evidence="5">
    <location>
        <begin position="1"/>
        <end position="108"/>
    </location>
</feature>
<evidence type="ECO:0000259" key="4">
    <source>
        <dbReference type="SMART" id="SM00484"/>
    </source>
</evidence>
<feature type="region of interest" description="Disordered" evidence="3">
    <location>
        <begin position="647"/>
        <end position="668"/>
    </location>
</feature>
<keyword evidence="7" id="KW-1185">Reference proteome</keyword>
<dbReference type="Pfam" id="PF00752">
    <property type="entry name" value="XPG_N"/>
    <property type="match status" value="1"/>
</dbReference>
<dbReference type="InterPro" id="IPR029060">
    <property type="entry name" value="PIN-like_dom_sf"/>
</dbReference>
<dbReference type="SMART" id="SM00484">
    <property type="entry name" value="XPGI"/>
    <property type="match status" value="1"/>
</dbReference>
<evidence type="ECO:0000256" key="1">
    <source>
        <dbReference type="ARBA" id="ARBA00022722"/>
    </source>
</evidence>